<dbReference type="EMBL" id="OW152832">
    <property type="protein sequence ID" value="CAH2051636.1"/>
    <property type="molecule type" value="Genomic_DNA"/>
</dbReference>
<evidence type="ECO:0000313" key="1">
    <source>
        <dbReference type="EMBL" id="CAH2051636.1"/>
    </source>
</evidence>
<name>A0ABN8ICD2_9NEOP</name>
<reference evidence="1" key="1">
    <citation type="submission" date="2022-03" db="EMBL/GenBank/DDBJ databases">
        <authorList>
            <person name="Martin H S."/>
        </authorList>
    </citation>
    <scope>NUCLEOTIDE SEQUENCE</scope>
</reference>
<protein>
    <submittedName>
        <fullName evidence="1">Uncharacterized protein</fullName>
    </submittedName>
</protein>
<dbReference type="Proteomes" id="UP000837857">
    <property type="component" value="Chromosome 20"/>
</dbReference>
<gene>
    <name evidence="1" type="ORF">IPOD504_LOCUS7866</name>
</gene>
<accession>A0ABN8ICD2</accession>
<feature type="non-terminal residue" evidence="1">
    <location>
        <position position="1"/>
    </location>
</feature>
<keyword evidence="2" id="KW-1185">Reference proteome</keyword>
<sequence>MHPTGAASLPAAPEAEVQAMHSMDWLFKKERIYLLAQFWQQVMRSRKRNTDETRAPDRCLKIDCACTIVTDKWTGPTKSAIAPPKLSMLLRLIAAAFCPTDRWASPNSIAAPPTD</sequence>
<organism evidence="1 2">
    <name type="scientific">Iphiclides podalirius</name>
    <name type="common">scarce swallowtail</name>
    <dbReference type="NCBI Taxonomy" id="110791"/>
    <lineage>
        <taxon>Eukaryota</taxon>
        <taxon>Metazoa</taxon>
        <taxon>Ecdysozoa</taxon>
        <taxon>Arthropoda</taxon>
        <taxon>Hexapoda</taxon>
        <taxon>Insecta</taxon>
        <taxon>Pterygota</taxon>
        <taxon>Neoptera</taxon>
        <taxon>Endopterygota</taxon>
        <taxon>Lepidoptera</taxon>
        <taxon>Glossata</taxon>
        <taxon>Ditrysia</taxon>
        <taxon>Papilionoidea</taxon>
        <taxon>Papilionidae</taxon>
        <taxon>Papilioninae</taxon>
        <taxon>Iphiclides</taxon>
    </lineage>
</organism>
<proteinExistence type="predicted"/>
<evidence type="ECO:0000313" key="2">
    <source>
        <dbReference type="Proteomes" id="UP000837857"/>
    </source>
</evidence>